<protein>
    <recommendedName>
        <fullName evidence="4">M96 mating-specific protein family</fullName>
    </recommendedName>
</protein>
<dbReference type="PANTHER" id="PTHR35796:SF3">
    <property type="entry name" value="BHLH DOMAIN-CONTAINING PROTEIN"/>
    <property type="match status" value="1"/>
</dbReference>
<sequence>MPLLLEDDEVKALEEVLSFVDGVSHTGEQDAAATALTAAEQGLNHLLLNATEPSDHNYACTTIATNRVKPIVPRAANAGPAGMDAQERQVTRTKEPKKIKRRPQANPNRARDQRKHELAYLRIKVQQMERELDTLRQRQSDVVLLKDDASAITTIAGEGAPSIWKDIAIRQEKKREESERENAKLKLLLEGQVKLARSMETLLEKRAKQQLTGLAEAVGASASCFSPGTSLDFAAHKDTYEELLMTADTAYAEMDTVFTTNGLLGSEVAYNDARMREGANGVYLDVVASKLLPFDFDAVSTAVWNHFRGNDKHNGMVYENATQHVETSSDTILEAFTMELLGKQMIDVFHVKQVVKRYMEADRQVIVWVCRGYGLEQSGSPFSSFGFFEKAYVVTKRPTSVPGDYTVLQTCSLMSPRMATGCSIDRTRAGDFIDFVLSVMAGNTAASQELIENVLLDQELKKRKSVQLT</sequence>
<evidence type="ECO:0000256" key="1">
    <source>
        <dbReference type="SAM" id="MobiDB-lite"/>
    </source>
</evidence>
<dbReference type="PANTHER" id="PTHR35796">
    <property type="entry name" value="HYPOTHETICAL CYTOSOLIC PROTEIN"/>
    <property type="match status" value="1"/>
</dbReference>
<evidence type="ECO:0000313" key="3">
    <source>
        <dbReference type="Proteomes" id="UP000693981"/>
    </source>
</evidence>
<comment type="caution">
    <text evidence="2">The sequence shown here is derived from an EMBL/GenBank/DDBJ whole genome shotgun (WGS) entry which is preliminary data.</text>
</comment>
<name>A0A8T1WTZ0_9STRA</name>
<dbReference type="Proteomes" id="UP000693981">
    <property type="component" value="Unassembled WGS sequence"/>
</dbReference>
<feature type="compositionally biased region" description="Basic and acidic residues" evidence="1">
    <location>
        <begin position="85"/>
        <end position="96"/>
    </location>
</feature>
<gene>
    <name evidence="2" type="ORF">PHYBOEH_004013</name>
</gene>
<evidence type="ECO:0000313" key="2">
    <source>
        <dbReference type="EMBL" id="KAG7395239.1"/>
    </source>
</evidence>
<keyword evidence="3" id="KW-1185">Reference proteome</keyword>
<accession>A0A8T1WTZ0</accession>
<dbReference type="EMBL" id="JAGDFL010000218">
    <property type="protein sequence ID" value="KAG7395239.1"/>
    <property type="molecule type" value="Genomic_DNA"/>
</dbReference>
<organism evidence="2 3">
    <name type="scientific">Phytophthora boehmeriae</name>
    <dbReference type="NCBI Taxonomy" id="109152"/>
    <lineage>
        <taxon>Eukaryota</taxon>
        <taxon>Sar</taxon>
        <taxon>Stramenopiles</taxon>
        <taxon>Oomycota</taxon>
        <taxon>Peronosporomycetes</taxon>
        <taxon>Peronosporales</taxon>
        <taxon>Peronosporaceae</taxon>
        <taxon>Phytophthora</taxon>
    </lineage>
</organism>
<dbReference type="AlphaFoldDB" id="A0A8T1WTZ0"/>
<dbReference type="OrthoDB" id="71501at2759"/>
<feature type="region of interest" description="Disordered" evidence="1">
    <location>
        <begin position="75"/>
        <end position="114"/>
    </location>
</feature>
<proteinExistence type="predicted"/>
<evidence type="ECO:0008006" key="4">
    <source>
        <dbReference type="Google" id="ProtNLM"/>
    </source>
</evidence>
<reference evidence="2" key="1">
    <citation type="submission" date="2021-02" db="EMBL/GenBank/DDBJ databases">
        <authorList>
            <person name="Palmer J.M."/>
        </authorList>
    </citation>
    <scope>NUCLEOTIDE SEQUENCE</scope>
    <source>
        <strain evidence="2">SCRP23</strain>
    </source>
</reference>